<keyword evidence="13" id="KW-1185">Reference proteome</keyword>
<keyword evidence="7 10" id="KW-1133">Transmembrane helix</keyword>
<evidence type="ECO:0000256" key="2">
    <source>
        <dbReference type="ARBA" id="ARBA00010992"/>
    </source>
</evidence>
<dbReference type="PROSITE" id="PS50850">
    <property type="entry name" value="MFS"/>
    <property type="match status" value="1"/>
</dbReference>
<feature type="transmembrane region" description="Helical" evidence="10">
    <location>
        <begin position="84"/>
        <end position="103"/>
    </location>
</feature>
<gene>
    <name evidence="12" type="ORF">GR316_02145</name>
</gene>
<feature type="transmembrane region" description="Helical" evidence="10">
    <location>
        <begin position="407"/>
        <end position="430"/>
    </location>
</feature>
<feature type="transmembrane region" description="Helical" evidence="10">
    <location>
        <begin position="372"/>
        <end position="395"/>
    </location>
</feature>
<feature type="transmembrane region" description="Helical" evidence="10">
    <location>
        <begin position="180"/>
        <end position="198"/>
    </location>
</feature>
<dbReference type="GO" id="GO:0005886">
    <property type="term" value="C:plasma membrane"/>
    <property type="evidence" value="ECO:0007669"/>
    <property type="project" value="UniProtKB-SubCell"/>
</dbReference>
<organism evidence="12 13">
    <name type="scientific">Falsirhodobacter algicola</name>
    <dbReference type="NCBI Taxonomy" id="2692330"/>
    <lineage>
        <taxon>Bacteria</taxon>
        <taxon>Pseudomonadati</taxon>
        <taxon>Pseudomonadota</taxon>
        <taxon>Alphaproteobacteria</taxon>
        <taxon>Rhodobacterales</taxon>
        <taxon>Paracoccaceae</taxon>
        <taxon>Falsirhodobacter</taxon>
    </lineage>
</organism>
<feature type="transmembrane region" description="Helical" evidence="10">
    <location>
        <begin position="333"/>
        <end position="352"/>
    </location>
</feature>
<name>A0A8J8MRM8_9RHOB</name>
<dbReference type="InterPro" id="IPR005829">
    <property type="entry name" value="Sugar_transporter_CS"/>
</dbReference>
<dbReference type="Pfam" id="PF00083">
    <property type="entry name" value="Sugar_tr"/>
    <property type="match status" value="1"/>
</dbReference>
<dbReference type="EMBL" id="CP047289">
    <property type="protein sequence ID" value="QUS35179.1"/>
    <property type="molecule type" value="Genomic_DNA"/>
</dbReference>
<reference evidence="12" key="1">
    <citation type="submission" date="2020-01" db="EMBL/GenBank/DDBJ databases">
        <authorList>
            <person name="Yang Y."/>
            <person name="Kwon Y.M."/>
        </authorList>
    </citation>
    <scope>NUCLEOTIDE SEQUENCE</scope>
    <source>
        <strain evidence="12">PG104</strain>
    </source>
</reference>
<dbReference type="InterPro" id="IPR005828">
    <property type="entry name" value="MFS_sugar_transport-like"/>
</dbReference>
<dbReference type="InterPro" id="IPR050814">
    <property type="entry name" value="Myo-inositol_Transporter"/>
</dbReference>
<feature type="transmembrane region" description="Helical" evidence="10">
    <location>
        <begin position="304"/>
        <end position="326"/>
    </location>
</feature>
<feature type="transmembrane region" description="Helical" evidence="10">
    <location>
        <begin position="266"/>
        <end position="289"/>
    </location>
</feature>
<comment type="similarity">
    <text evidence="2 9">Belongs to the major facilitator superfamily. Sugar transporter (TC 2.A.1.1) family.</text>
</comment>
<proteinExistence type="inferred from homology"/>
<dbReference type="InterPro" id="IPR020846">
    <property type="entry name" value="MFS_dom"/>
</dbReference>
<evidence type="ECO:0000256" key="1">
    <source>
        <dbReference type="ARBA" id="ARBA00004651"/>
    </source>
</evidence>
<evidence type="ECO:0000313" key="13">
    <source>
        <dbReference type="Proteomes" id="UP000679284"/>
    </source>
</evidence>
<dbReference type="PANTHER" id="PTHR48020:SF12">
    <property type="entry name" value="PROTON MYO-INOSITOL COTRANSPORTER"/>
    <property type="match status" value="1"/>
</dbReference>
<evidence type="ECO:0000256" key="7">
    <source>
        <dbReference type="ARBA" id="ARBA00022989"/>
    </source>
</evidence>
<dbReference type="PRINTS" id="PR00171">
    <property type="entry name" value="SUGRTRNSPORT"/>
</dbReference>
<dbReference type="PANTHER" id="PTHR48020">
    <property type="entry name" value="PROTON MYO-INOSITOL COTRANSPORTER"/>
    <property type="match status" value="1"/>
</dbReference>
<dbReference type="FunFam" id="1.20.1250.20:FF:000122">
    <property type="entry name" value="D-xylose transporter XylE"/>
    <property type="match status" value="1"/>
</dbReference>
<dbReference type="InterPro" id="IPR036259">
    <property type="entry name" value="MFS_trans_sf"/>
</dbReference>
<evidence type="ECO:0000256" key="4">
    <source>
        <dbReference type="ARBA" id="ARBA00022475"/>
    </source>
</evidence>
<dbReference type="Proteomes" id="UP000679284">
    <property type="component" value="Chromosome"/>
</dbReference>
<evidence type="ECO:0000256" key="6">
    <source>
        <dbReference type="ARBA" id="ARBA00022692"/>
    </source>
</evidence>
<feature type="transmembrane region" description="Helical" evidence="10">
    <location>
        <begin position="436"/>
        <end position="453"/>
    </location>
</feature>
<dbReference type="AlphaFoldDB" id="A0A8J8MRM8"/>
<sequence>MQQTIEHDGTMSRRLLLVTGTAALGGFLFGYDSSIINGTVDSIRGAFGLSAAAIGFVVSCALLGAMVGAWYAGVCAERFGRVRTMIIASLLLSVSALGSGLAFGTVDLILWRFVGGVGVGFASVIAPAYIAEVSPAGNRGRLGTLQQMAIVVGIFLSLLISAVLARIAGGAAADLWGSTAWRWMFLSELIPAIGYGLLAMRLPESPRYLVERQRLDEARHVLQTVVGMSGADAIGRKIEEIRTTVASEARKSFTDLRGPRFGLRRVVWLGIILSVFQQFVGINVIFYYSTTLWQSVGFDESDSFMLSVAGSITNIVATVIAIALIDSVGRRKLLLGGSALMALSLGVMALAFSNAGTVDGAVSLPAPWGPVALVAANVFIIGFGASWGPAVWVLLGEMFPNRIRGMALGLAGAAQWLANFVVSTTFPILAAIGLDFAYSLYALFALLSFIFVLRSVQETKGRSLESMISED</sequence>
<keyword evidence="5" id="KW-0762">Sugar transport</keyword>
<dbReference type="PROSITE" id="PS00216">
    <property type="entry name" value="SUGAR_TRANSPORT_1"/>
    <property type="match status" value="1"/>
</dbReference>
<evidence type="ECO:0000256" key="8">
    <source>
        <dbReference type="ARBA" id="ARBA00023136"/>
    </source>
</evidence>
<evidence type="ECO:0000259" key="11">
    <source>
        <dbReference type="PROSITE" id="PS50850"/>
    </source>
</evidence>
<evidence type="ECO:0000256" key="5">
    <source>
        <dbReference type="ARBA" id="ARBA00022597"/>
    </source>
</evidence>
<dbReference type="GO" id="GO:0022857">
    <property type="term" value="F:transmembrane transporter activity"/>
    <property type="evidence" value="ECO:0007669"/>
    <property type="project" value="InterPro"/>
</dbReference>
<dbReference type="NCBIfam" id="TIGR00879">
    <property type="entry name" value="SP"/>
    <property type="match status" value="1"/>
</dbReference>
<keyword evidence="6 10" id="KW-0812">Transmembrane</keyword>
<evidence type="ECO:0000313" key="12">
    <source>
        <dbReference type="EMBL" id="QUS35179.1"/>
    </source>
</evidence>
<keyword evidence="3 9" id="KW-0813">Transport</keyword>
<dbReference type="InterPro" id="IPR003663">
    <property type="entry name" value="Sugar/inositol_transpt"/>
</dbReference>
<evidence type="ECO:0000256" key="9">
    <source>
        <dbReference type="RuleBase" id="RU003346"/>
    </source>
</evidence>
<feature type="transmembrane region" description="Helical" evidence="10">
    <location>
        <begin position="51"/>
        <end position="72"/>
    </location>
</feature>
<feature type="transmembrane region" description="Helical" evidence="10">
    <location>
        <begin position="109"/>
        <end position="130"/>
    </location>
</feature>
<feature type="domain" description="Major facilitator superfamily (MFS) profile" evidence="11">
    <location>
        <begin position="18"/>
        <end position="460"/>
    </location>
</feature>
<comment type="subcellular location">
    <subcellularLocation>
        <location evidence="1">Cell membrane</location>
        <topology evidence="1">Multi-pass membrane protein</topology>
    </subcellularLocation>
</comment>
<dbReference type="SUPFAM" id="SSF103473">
    <property type="entry name" value="MFS general substrate transporter"/>
    <property type="match status" value="1"/>
</dbReference>
<protein>
    <submittedName>
        <fullName evidence="12">Sugar porter family MFS transporter</fullName>
    </submittedName>
</protein>
<dbReference type="Gene3D" id="1.20.1250.20">
    <property type="entry name" value="MFS general substrate transporter like domains"/>
    <property type="match status" value="2"/>
</dbReference>
<keyword evidence="8 10" id="KW-0472">Membrane</keyword>
<keyword evidence="4" id="KW-1003">Cell membrane</keyword>
<evidence type="ECO:0000256" key="3">
    <source>
        <dbReference type="ARBA" id="ARBA00022448"/>
    </source>
</evidence>
<dbReference type="RefSeq" id="WP_211784426.1">
    <property type="nucleotide sequence ID" value="NZ_CP047289.1"/>
</dbReference>
<evidence type="ECO:0000256" key="10">
    <source>
        <dbReference type="SAM" id="Phobius"/>
    </source>
</evidence>
<dbReference type="PROSITE" id="PS00217">
    <property type="entry name" value="SUGAR_TRANSPORT_2"/>
    <property type="match status" value="1"/>
</dbReference>
<feature type="transmembrane region" description="Helical" evidence="10">
    <location>
        <begin position="150"/>
        <end position="168"/>
    </location>
</feature>
<accession>A0A8J8MRM8</accession>
<dbReference type="KEGG" id="fap:GR316_02145"/>
<feature type="transmembrane region" description="Helical" evidence="10">
    <location>
        <begin position="12"/>
        <end position="31"/>
    </location>
</feature>